<comment type="subcellular location">
    <subcellularLocation>
        <location evidence="1">Cell projection</location>
        <location evidence="1">Cilium</location>
    </subcellularLocation>
</comment>
<dbReference type="InterPro" id="IPR043596">
    <property type="entry name" value="CFAP53/TCHP"/>
</dbReference>
<evidence type="ECO:0000313" key="5">
    <source>
        <dbReference type="EMBL" id="EFN67140.1"/>
    </source>
</evidence>
<protein>
    <recommendedName>
        <fullName evidence="7">Trichohyalin-plectin-homology domain-containing protein</fullName>
    </recommendedName>
</protein>
<keyword evidence="3" id="KW-0966">Cell projection</keyword>
<feature type="coiled-coil region" evidence="4">
    <location>
        <begin position="5"/>
        <end position="62"/>
    </location>
</feature>
<evidence type="ECO:0000256" key="4">
    <source>
        <dbReference type="SAM" id="Coils"/>
    </source>
</evidence>
<dbReference type="OrthoDB" id="75950at2759"/>
<gene>
    <name evidence="5" type="ORF">EAG_14325</name>
</gene>
<dbReference type="Proteomes" id="UP000000311">
    <property type="component" value="Unassembled WGS sequence"/>
</dbReference>
<dbReference type="InParanoid" id="E2AHE8"/>
<dbReference type="KEGG" id="cfo:105252429"/>
<dbReference type="OMA" id="ITPHPFK"/>
<keyword evidence="2" id="KW-0969">Cilium</keyword>
<evidence type="ECO:0000256" key="2">
    <source>
        <dbReference type="ARBA" id="ARBA00023069"/>
    </source>
</evidence>
<dbReference type="EMBL" id="GL439518">
    <property type="protein sequence ID" value="EFN67140.1"/>
    <property type="molecule type" value="Genomic_DNA"/>
</dbReference>
<keyword evidence="4" id="KW-0175">Coiled coil</keyword>
<reference evidence="5 6" key="1">
    <citation type="journal article" date="2010" name="Science">
        <title>Genomic comparison of the ants Camponotus floridanus and Harpegnathos saltator.</title>
        <authorList>
            <person name="Bonasio R."/>
            <person name="Zhang G."/>
            <person name="Ye C."/>
            <person name="Mutti N.S."/>
            <person name="Fang X."/>
            <person name="Qin N."/>
            <person name="Donahue G."/>
            <person name="Yang P."/>
            <person name="Li Q."/>
            <person name="Li C."/>
            <person name="Zhang P."/>
            <person name="Huang Z."/>
            <person name="Berger S.L."/>
            <person name="Reinberg D."/>
            <person name="Wang J."/>
            <person name="Liebig J."/>
        </authorList>
    </citation>
    <scope>NUCLEOTIDE SEQUENCE [LARGE SCALE GENOMIC DNA]</scope>
    <source>
        <strain evidence="6">C129</strain>
    </source>
</reference>
<dbReference type="AlphaFoldDB" id="E2AHE8"/>
<evidence type="ECO:0008006" key="7">
    <source>
        <dbReference type="Google" id="ProtNLM"/>
    </source>
</evidence>
<evidence type="ECO:0000256" key="3">
    <source>
        <dbReference type="ARBA" id="ARBA00023273"/>
    </source>
</evidence>
<feature type="coiled-coil region" evidence="4">
    <location>
        <begin position="306"/>
        <end position="341"/>
    </location>
</feature>
<evidence type="ECO:0000313" key="6">
    <source>
        <dbReference type="Proteomes" id="UP000000311"/>
    </source>
</evidence>
<keyword evidence="6" id="KW-1185">Reference proteome</keyword>
<sequence length="447" mass="53554">MSTYEENLQRRREKLRDLVLSEEMNLTREITEEARRGEDARFEEMRARTEELRKQREEEHEAMVAAKRMQQYLAACPDVKRELSRRHAIDAKRCNVAQMADNEAKRSVEKELDDLWHKVMLKELEAKKREEAEDSEKRTLAQRETALALSRQVEDKLVLEEQRKRQIEQDEREHLERLWEDVRQAELQNLEAEKQKRQGLKRELEEQILTTKRFLVERAREEAAVDHVFNTLVEEELAKEKADAKKNTAALRAELLAYLKYLEDLRQEEVKRNLEVEAIIEQSRKDIEARRELAVKKFKEARHRAAQEVLRGREEQLRTKQEAEEQERRFKLEEREALERQIEMDANLIAMERKESRQRAFRYGLELKEQQRCVQAMRRRELEEDRKYHREEAVRQADEYQKLTDELLKASENITPHPFKVLLKECAARHAAEKEGRYYCPPALTSA</sequence>
<name>E2AHE8_CAMFO</name>
<feature type="coiled-coil region" evidence="4">
    <location>
        <begin position="150"/>
        <end position="210"/>
    </location>
</feature>
<dbReference type="PANTHER" id="PTHR31183:SF1">
    <property type="entry name" value="CILIA- AND FLAGELLA-ASSOCIATED PROTEIN 53"/>
    <property type="match status" value="1"/>
</dbReference>
<organism evidence="6">
    <name type="scientific">Camponotus floridanus</name>
    <name type="common">Florida carpenter ant</name>
    <dbReference type="NCBI Taxonomy" id="104421"/>
    <lineage>
        <taxon>Eukaryota</taxon>
        <taxon>Metazoa</taxon>
        <taxon>Ecdysozoa</taxon>
        <taxon>Arthropoda</taxon>
        <taxon>Hexapoda</taxon>
        <taxon>Insecta</taxon>
        <taxon>Pterygota</taxon>
        <taxon>Neoptera</taxon>
        <taxon>Endopterygota</taxon>
        <taxon>Hymenoptera</taxon>
        <taxon>Apocrita</taxon>
        <taxon>Aculeata</taxon>
        <taxon>Formicoidea</taxon>
        <taxon>Formicidae</taxon>
        <taxon>Formicinae</taxon>
        <taxon>Camponotus</taxon>
    </lineage>
</organism>
<dbReference type="STRING" id="104421.E2AHE8"/>
<dbReference type="PANTHER" id="PTHR31183">
    <property type="entry name" value="TRICHOPLEIN KERATIN FILAMENT-BINDING PROTEIN FAMILY MEMBER"/>
    <property type="match status" value="1"/>
</dbReference>
<proteinExistence type="predicted"/>
<dbReference type="GO" id="GO:0005929">
    <property type="term" value="C:cilium"/>
    <property type="evidence" value="ECO:0007669"/>
    <property type="project" value="UniProtKB-SubCell"/>
</dbReference>
<accession>E2AHE8</accession>
<evidence type="ECO:0000256" key="1">
    <source>
        <dbReference type="ARBA" id="ARBA00004138"/>
    </source>
</evidence>